<gene>
    <name evidence="1" type="ORF">EDD60_1262</name>
</gene>
<proteinExistence type="predicted"/>
<dbReference type="InterPro" id="IPR023198">
    <property type="entry name" value="PGP-like_dom2"/>
</dbReference>
<dbReference type="InterPro" id="IPR006439">
    <property type="entry name" value="HAD-SF_hydro_IA"/>
</dbReference>
<dbReference type="PANTHER" id="PTHR18901">
    <property type="entry name" value="2-DEOXYGLUCOSE-6-PHOSPHATE PHOSPHATASE 2"/>
    <property type="match status" value="1"/>
</dbReference>
<dbReference type="GO" id="GO:0016791">
    <property type="term" value="F:phosphatase activity"/>
    <property type="evidence" value="ECO:0007669"/>
    <property type="project" value="TreeGrafter"/>
</dbReference>
<dbReference type="SFLD" id="SFLDG01129">
    <property type="entry name" value="C1.5:_HAD__Beta-PGM__Phosphata"/>
    <property type="match status" value="1"/>
</dbReference>
<evidence type="ECO:0000313" key="1">
    <source>
        <dbReference type="EMBL" id="TCV92519.1"/>
    </source>
</evidence>
<keyword evidence="2" id="KW-1185">Reference proteome</keyword>
<comment type="caution">
    <text evidence="1">The sequence shown here is derived from an EMBL/GenBank/DDBJ whole genome shotgun (WGS) entry which is preliminary data.</text>
</comment>
<dbReference type="InterPro" id="IPR036412">
    <property type="entry name" value="HAD-like_sf"/>
</dbReference>
<dbReference type="Pfam" id="PF13419">
    <property type="entry name" value="HAD_2"/>
    <property type="match status" value="1"/>
</dbReference>
<accession>A0A4V2W3M5</accession>
<dbReference type="Gene3D" id="3.40.50.1000">
    <property type="entry name" value="HAD superfamily/HAD-like"/>
    <property type="match status" value="1"/>
</dbReference>
<reference evidence="1 2" key="1">
    <citation type="submission" date="2019-03" db="EMBL/GenBank/DDBJ databases">
        <title>Genomic Encyclopedia of Type Strains, Phase IV (KMG-IV): sequencing the most valuable type-strain genomes for metagenomic binning, comparative biology and taxonomic classification.</title>
        <authorList>
            <person name="Goeker M."/>
        </authorList>
    </citation>
    <scope>NUCLEOTIDE SEQUENCE [LARGE SCALE GENOMIC DNA]</scope>
    <source>
        <strain evidence="1 2">DSM 29487</strain>
    </source>
</reference>
<organism evidence="1 2">
    <name type="scientific">Longibaculum muris</name>
    <dbReference type="NCBI Taxonomy" id="1796628"/>
    <lineage>
        <taxon>Bacteria</taxon>
        <taxon>Bacillati</taxon>
        <taxon>Bacillota</taxon>
        <taxon>Erysipelotrichia</taxon>
        <taxon>Erysipelotrichales</taxon>
        <taxon>Coprobacillaceae</taxon>
        <taxon>Longibaculum</taxon>
    </lineage>
</organism>
<evidence type="ECO:0000313" key="2">
    <source>
        <dbReference type="Proteomes" id="UP000295515"/>
    </source>
</evidence>
<name>A0A4V2W3M5_9FIRM</name>
<dbReference type="PRINTS" id="PR00413">
    <property type="entry name" value="HADHALOGNASE"/>
</dbReference>
<dbReference type="EMBL" id="SMCQ01000026">
    <property type="protein sequence ID" value="TCV92519.1"/>
    <property type="molecule type" value="Genomic_DNA"/>
</dbReference>
<dbReference type="InterPro" id="IPR041492">
    <property type="entry name" value="HAD_2"/>
</dbReference>
<sequence>MMLKDKKVIIFDMDGTLIDSVGIWNQVDEALIQRIREDGKSEIKNVQRKRDEVLRKNDQADNPYIEYCTYLKKTYQSTLSVQDIHALRYEIAQDYLHHVVDYKEGAELFIKSLKKLGYQLVIASTTKRTNMDVYRKHNHRIISKANIDDYFTLVYTREDAKAIKPNPEIYLRVMKDLKVSRKDCLVFEDSLIGVEAAKNAGIECVVIEDQYSDAEREQINQLADYQIKSYLELLDKNGKLIEKI</sequence>
<dbReference type="SFLD" id="SFLDS00003">
    <property type="entry name" value="Haloacid_Dehalogenase"/>
    <property type="match status" value="1"/>
</dbReference>
<dbReference type="InterPro" id="IPR023214">
    <property type="entry name" value="HAD_sf"/>
</dbReference>
<dbReference type="NCBIfam" id="TIGR01509">
    <property type="entry name" value="HAD-SF-IA-v3"/>
    <property type="match status" value="1"/>
</dbReference>
<protein>
    <submittedName>
        <fullName evidence="1">HAD superfamily hydrolase (TIGR01509 family)</fullName>
    </submittedName>
</protein>
<dbReference type="Proteomes" id="UP000295515">
    <property type="component" value="Unassembled WGS sequence"/>
</dbReference>
<dbReference type="Gene3D" id="1.10.150.240">
    <property type="entry name" value="Putative phosphatase, domain 2"/>
    <property type="match status" value="1"/>
</dbReference>
<dbReference type="PANTHER" id="PTHR18901:SF38">
    <property type="entry name" value="PSEUDOURIDINE-5'-PHOSPHATASE"/>
    <property type="match status" value="1"/>
</dbReference>
<dbReference type="SUPFAM" id="SSF56784">
    <property type="entry name" value="HAD-like"/>
    <property type="match status" value="1"/>
</dbReference>
<dbReference type="AlphaFoldDB" id="A0A4V2W3M5"/>
<keyword evidence="1" id="KW-0378">Hydrolase</keyword>